<keyword evidence="2" id="KW-0812">Transmembrane</keyword>
<feature type="compositionally biased region" description="Low complexity" evidence="1">
    <location>
        <begin position="122"/>
        <end position="136"/>
    </location>
</feature>
<reference evidence="3" key="1">
    <citation type="submission" date="2024-05" db="EMBL/GenBank/DDBJ databases">
        <authorList>
            <person name="Yu L."/>
        </authorList>
    </citation>
    <scope>NUCLEOTIDE SEQUENCE</scope>
    <source>
        <strain evidence="3">G08B096</strain>
    </source>
</reference>
<keyword evidence="2" id="KW-1133">Transmembrane helix</keyword>
<feature type="compositionally biased region" description="Gly residues" evidence="1">
    <location>
        <begin position="93"/>
        <end position="103"/>
    </location>
</feature>
<feature type="compositionally biased region" description="Basic and acidic residues" evidence="1">
    <location>
        <begin position="79"/>
        <end position="89"/>
    </location>
</feature>
<accession>A0AAU7W5S3</accession>
<feature type="region of interest" description="Disordered" evidence="1">
    <location>
        <begin position="193"/>
        <end position="216"/>
    </location>
</feature>
<feature type="transmembrane region" description="Helical" evidence="2">
    <location>
        <begin position="226"/>
        <end position="252"/>
    </location>
</feature>
<dbReference type="EMBL" id="CP158374">
    <property type="protein sequence ID" value="XBX81798.1"/>
    <property type="molecule type" value="Genomic_DNA"/>
</dbReference>
<sequence length="253" mass="25623">MTLRGDDELVDDELIDETVVVDRRPPGDGAEASVDDTVVVDRGASDRAASALEASDFEASADDTVVVDRSANDATVVVDRRRGGAEARPADGAGVGEHGGDAPGDGALHDPEDATLVVARRSPSAPTGAGATPDGADAADESAHAVTQVRRRRPAGRRAADQLRLDPIDLRRSVPGAGAGAVEFYRPRQLPAASPAPEVAPAGPPAARPADRVLPSVQRRSRRTAVLALGGLAAAVVVGLGGAVLAVSLLVAS</sequence>
<protein>
    <submittedName>
        <fullName evidence="3">Uncharacterized protein</fullName>
    </submittedName>
</protein>
<dbReference type="AlphaFoldDB" id="A0AAU7W5S3"/>
<evidence type="ECO:0000256" key="1">
    <source>
        <dbReference type="SAM" id="MobiDB-lite"/>
    </source>
</evidence>
<evidence type="ECO:0000256" key="2">
    <source>
        <dbReference type="SAM" id="Phobius"/>
    </source>
</evidence>
<organism evidence="3">
    <name type="scientific">Agromyces sp. G08B096</name>
    <dbReference type="NCBI Taxonomy" id="3156399"/>
    <lineage>
        <taxon>Bacteria</taxon>
        <taxon>Bacillati</taxon>
        <taxon>Actinomycetota</taxon>
        <taxon>Actinomycetes</taxon>
        <taxon>Micrococcales</taxon>
        <taxon>Microbacteriaceae</taxon>
        <taxon>Agromyces</taxon>
    </lineage>
</organism>
<name>A0AAU7W5S3_9MICO</name>
<dbReference type="RefSeq" id="WP_350347821.1">
    <property type="nucleotide sequence ID" value="NZ_CP158374.1"/>
</dbReference>
<feature type="region of interest" description="Disordered" evidence="1">
    <location>
        <begin position="122"/>
        <end position="159"/>
    </location>
</feature>
<keyword evidence="2" id="KW-0472">Membrane</keyword>
<feature type="region of interest" description="Disordered" evidence="1">
    <location>
        <begin position="79"/>
        <end position="109"/>
    </location>
</feature>
<proteinExistence type="predicted"/>
<gene>
    <name evidence="3" type="ORF">ABIQ69_14430</name>
</gene>
<evidence type="ECO:0000313" key="3">
    <source>
        <dbReference type="EMBL" id="XBX81798.1"/>
    </source>
</evidence>